<name>A0A0G1ICY8_9BACT</name>
<dbReference type="InterPro" id="IPR005829">
    <property type="entry name" value="Sugar_transporter_CS"/>
</dbReference>
<evidence type="ECO:0000256" key="3">
    <source>
        <dbReference type="ARBA" id="ARBA00022989"/>
    </source>
</evidence>
<dbReference type="GO" id="GO:0022857">
    <property type="term" value="F:transmembrane transporter activity"/>
    <property type="evidence" value="ECO:0007669"/>
    <property type="project" value="InterPro"/>
</dbReference>
<feature type="transmembrane region" description="Helical" evidence="5">
    <location>
        <begin position="255"/>
        <end position="272"/>
    </location>
</feature>
<evidence type="ECO:0000256" key="2">
    <source>
        <dbReference type="ARBA" id="ARBA00022692"/>
    </source>
</evidence>
<dbReference type="SUPFAM" id="SSF103473">
    <property type="entry name" value="MFS general substrate transporter"/>
    <property type="match status" value="1"/>
</dbReference>
<feature type="transmembrane region" description="Helical" evidence="5">
    <location>
        <begin position="69"/>
        <end position="94"/>
    </location>
</feature>
<protein>
    <submittedName>
        <fullName evidence="6">Major facilitator superfamily</fullName>
    </submittedName>
</protein>
<dbReference type="Proteomes" id="UP000034521">
    <property type="component" value="Unassembled WGS sequence"/>
</dbReference>
<feature type="transmembrane region" description="Helical" evidence="5">
    <location>
        <begin position="194"/>
        <end position="214"/>
    </location>
</feature>
<comment type="caution">
    <text evidence="6">The sequence shown here is derived from an EMBL/GenBank/DDBJ whole genome shotgun (WGS) entry which is preliminary data.</text>
</comment>
<feature type="transmembrane region" description="Helical" evidence="5">
    <location>
        <begin position="115"/>
        <end position="133"/>
    </location>
</feature>
<feature type="transmembrane region" description="Helical" evidence="5">
    <location>
        <begin position="278"/>
        <end position="295"/>
    </location>
</feature>
<feature type="transmembrane region" description="Helical" evidence="5">
    <location>
        <begin position="20"/>
        <end position="39"/>
    </location>
</feature>
<keyword evidence="4 5" id="KW-0472">Membrane</keyword>
<dbReference type="InterPro" id="IPR011701">
    <property type="entry name" value="MFS"/>
</dbReference>
<evidence type="ECO:0000256" key="5">
    <source>
        <dbReference type="SAM" id="Phobius"/>
    </source>
</evidence>
<evidence type="ECO:0000313" key="7">
    <source>
        <dbReference type="Proteomes" id="UP000034521"/>
    </source>
</evidence>
<gene>
    <name evidence="6" type="ORF">UW52_C0070G0006</name>
</gene>
<feature type="transmembrane region" description="Helical" evidence="5">
    <location>
        <begin position="46"/>
        <end position="63"/>
    </location>
</feature>
<sequence length="367" mass="41872">MPIWYAFEKQFASPSTLATIYAVTYLVSVVLELPTGALADLIGRKYIVCLGYLIQGGSWIFISQSQNVWWLWIGYSISQVGFTFVSGANTALLYDTLKELKKESIFNVIQSKNELVYRIGITLAGFTGGYIFIVNQRLPYVLVGVATIIAAIITWFEIEPHIDSEKFTLKNYIKQTRIGFQELWKTTYIRDFSFYYISVGGITWYYLFFLLNVFMTDVGFNPVHRGWITAVNSMLVAFVALMVTRHKLLSRNATYIFFPIVMLFGFLFAPFLTSLAATISLFLIYLAGITRFIFLDQYANEEFDSKYRATAISALNMAISFVYFLLSFSMNPILTRWGSGWVMFTLGVITLFTTVPSTIILLRKKVS</sequence>
<keyword evidence="2 5" id="KW-0812">Transmembrane</keyword>
<evidence type="ECO:0000256" key="1">
    <source>
        <dbReference type="ARBA" id="ARBA00004141"/>
    </source>
</evidence>
<accession>A0A0G1ICY8</accession>
<organism evidence="6 7">
    <name type="scientific">Candidatus Gottesmanbacteria bacterium GW2011_GWA1_44_24b</name>
    <dbReference type="NCBI Taxonomy" id="1618437"/>
    <lineage>
        <taxon>Bacteria</taxon>
        <taxon>Candidatus Gottesmaniibacteriota</taxon>
    </lineage>
</organism>
<dbReference type="InterPro" id="IPR036259">
    <property type="entry name" value="MFS_trans_sf"/>
</dbReference>
<feature type="transmembrane region" description="Helical" evidence="5">
    <location>
        <begin position="226"/>
        <end position="243"/>
    </location>
</feature>
<evidence type="ECO:0000313" key="6">
    <source>
        <dbReference type="EMBL" id="KKT57246.1"/>
    </source>
</evidence>
<dbReference type="Gene3D" id="1.20.1250.20">
    <property type="entry name" value="MFS general substrate transporter like domains"/>
    <property type="match status" value="1"/>
</dbReference>
<dbReference type="EMBL" id="LCIQ01000070">
    <property type="protein sequence ID" value="KKT57246.1"/>
    <property type="molecule type" value="Genomic_DNA"/>
</dbReference>
<feature type="transmembrane region" description="Helical" evidence="5">
    <location>
        <begin position="340"/>
        <end position="362"/>
    </location>
</feature>
<dbReference type="PROSITE" id="PS00216">
    <property type="entry name" value="SUGAR_TRANSPORT_1"/>
    <property type="match status" value="1"/>
</dbReference>
<dbReference type="PANTHER" id="PTHR23530">
    <property type="entry name" value="TRANSPORT PROTEIN-RELATED"/>
    <property type="match status" value="1"/>
</dbReference>
<proteinExistence type="predicted"/>
<evidence type="ECO:0000256" key="4">
    <source>
        <dbReference type="ARBA" id="ARBA00023136"/>
    </source>
</evidence>
<dbReference type="PANTHER" id="PTHR23530:SF1">
    <property type="entry name" value="PERMEASE, MAJOR FACILITATOR SUPERFAMILY-RELATED"/>
    <property type="match status" value="1"/>
</dbReference>
<dbReference type="Pfam" id="PF07690">
    <property type="entry name" value="MFS_1"/>
    <property type="match status" value="1"/>
</dbReference>
<dbReference type="GO" id="GO:0016020">
    <property type="term" value="C:membrane"/>
    <property type="evidence" value="ECO:0007669"/>
    <property type="project" value="UniProtKB-SubCell"/>
</dbReference>
<comment type="subcellular location">
    <subcellularLocation>
        <location evidence="1">Membrane</location>
        <topology evidence="1">Multi-pass membrane protein</topology>
    </subcellularLocation>
</comment>
<dbReference type="AlphaFoldDB" id="A0A0G1ICY8"/>
<feature type="transmembrane region" description="Helical" evidence="5">
    <location>
        <begin position="139"/>
        <end position="158"/>
    </location>
</feature>
<keyword evidence="3 5" id="KW-1133">Transmembrane helix</keyword>
<dbReference type="InterPro" id="IPR053160">
    <property type="entry name" value="MFS_DHA3_Transporter"/>
</dbReference>
<feature type="transmembrane region" description="Helical" evidence="5">
    <location>
        <begin position="307"/>
        <end position="328"/>
    </location>
</feature>
<reference evidence="6 7" key="1">
    <citation type="journal article" date="2015" name="Nature">
        <title>rRNA introns, odd ribosomes, and small enigmatic genomes across a large radiation of phyla.</title>
        <authorList>
            <person name="Brown C.T."/>
            <person name="Hug L.A."/>
            <person name="Thomas B.C."/>
            <person name="Sharon I."/>
            <person name="Castelle C.J."/>
            <person name="Singh A."/>
            <person name="Wilkins M.J."/>
            <person name="Williams K.H."/>
            <person name="Banfield J.F."/>
        </authorList>
    </citation>
    <scope>NUCLEOTIDE SEQUENCE [LARGE SCALE GENOMIC DNA]</scope>
</reference>